<name>A0AAE1D2H9_9GAST</name>
<gene>
    <name evidence="2" type="ORF">RRG08_006257</name>
</gene>
<keyword evidence="3" id="KW-1185">Reference proteome</keyword>
<feature type="region of interest" description="Disordered" evidence="1">
    <location>
        <begin position="1"/>
        <end position="52"/>
    </location>
</feature>
<feature type="compositionally biased region" description="Polar residues" evidence="1">
    <location>
        <begin position="112"/>
        <end position="129"/>
    </location>
</feature>
<protein>
    <submittedName>
        <fullName evidence="2">Uncharacterized protein</fullName>
    </submittedName>
</protein>
<dbReference type="AlphaFoldDB" id="A0AAE1D2H9"/>
<proteinExistence type="predicted"/>
<evidence type="ECO:0000313" key="3">
    <source>
        <dbReference type="Proteomes" id="UP001283361"/>
    </source>
</evidence>
<organism evidence="2 3">
    <name type="scientific">Elysia crispata</name>
    <name type="common">lettuce slug</name>
    <dbReference type="NCBI Taxonomy" id="231223"/>
    <lineage>
        <taxon>Eukaryota</taxon>
        <taxon>Metazoa</taxon>
        <taxon>Spiralia</taxon>
        <taxon>Lophotrochozoa</taxon>
        <taxon>Mollusca</taxon>
        <taxon>Gastropoda</taxon>
        <taxon>Heterobranchia</taxon>
        <taxon>Euthyneura</taxon>
        <taxon>Panpulmonata</taxon>
        <taxon>Sacoglossa</taxon>
        <taxon>Placobranchoidea</taxon>
        <taxon>Plakobranchidae</taxon>
        <taxon>Elysia</taxon>
    </lineage>
</organism>
<comment type="caution">
    <text evidence="2">The sequence shown here is derived from an EMBL/GenBank/DDBJ whole genome shotgun (WGS) entry which is preliminary data.</text>
</comment>
<dbReference type="Proteomes" id="UP001283361">
    <property type="component" value="Unassembled WGS sequence"/>
</dbReference>
<accession>A0AAE1D2H9</accession>
<dbReference type="EMBL" id="JAWDGP010005687">
    <property type="protein sequence ID" value="KAK3753870.1"/>
    <property type="molecule type" value="Genomic_DNA"/>
</dbReference>
<feature type="region of interest" description="Disordered" evidence="1">
    <location>
        <begin position="91"/>
        <end position="138"/>
    </location>
</feature>
<evidence type="ECO:0000256" key="1">
    <source>
        <dbReference type="SAM" id="MobiDB-lite"/>
    </source>
</evidence>
<reference evidence="2" key="1">
    <citation type="journal article" date="2023" name="G3 (Bethesda)">
        <title>A reference genome for the long-term kleptoplast-retaining sea slug Elysia crispata morphotype clarki.</title>
        <authorList>
            <person name="Eastman K.E."/>
            <person name="Pendleton A.L."/>
            <person name="Shaikh M.A."/>
            <person name="Suttiyut T."/>
            <person name="Ogas R."/>
            <person name="Tomko P."/>
            <person name="Gavelis G."/>
            <person name="Widhalm J.R."/>
            <person name="Wisecaver J.H."/>
        </authorList>
    </citation>
    <scope>NUCLEOTIDE SEQUENCE</scope>
    <source>
        <strain evidence="2">ECLA1</strain>
    </source>
</reference>
<sequence>MGFHKEWDTAETPALAWSRVPNGRQSRPIGLRGRRAHGELASCSRPTGRPTKRFKDVCKRDLKTCGIQPAVLEVEVSNLTAWQAKVKEGIKSAEEKRELEREEKRTSRHQKTQPVLISHTTPPLTTPPGSANAAARPE</sequence>
<feature type="compositionally biased region" description="Basic and acidic residues" evidence="1">
    <location>
        <begin position="91"/>
        <end position="105"/>
    </location>
</feature>
<evidence type="ECO:0000313" key="2">
    <source>
        <dbReference type="EMBL" id="KAK3753870.1"/>
    </source>
</evidence>